<dbReference type="SUPFAM" id="SSF51658">
    <property type="entry name" value="Xylose isomerase-like"/>
    <property type="match status" value="1"/>
</dbReference>
<dbReference type="InterPro" id="IPR037160">
    <property type="entry name" value="DNA_Pol_thumb_sf"/>
</dbReference>
<dbReference type="InterPro" id="IPR029398">
    <property type="entry name" value="PolB_thumb"/>
</dbReference>
<dbReference type="Pfam" id="PF14791">
    <property type="entry name" value="DNA_pol_B_thumb"/>
    <property type="match status" value="1"/>
</dbReference>
<dbReference type="Gene3D" id="1.10.150.110">
    <property type="entry name" value="DNA polymerase beta, N-terminal domain-like"/>
    <property type="match status" value="1"/>
</dbReference>
<dbReference type="GO" id="GO:0008270">
    <property type="term" value="F:zinc ion binding"/>
    <property type="evidence" value="ECO:0007669"/>
    <property type="project" value="InterPro"/>
</dbReference>
<dbReference type="GO" id="GO:0004527">
    <property type="term" value="F:exonuclease activity"/>
    <property type="evidence" value="ECO:0007669"/>
    <property type="project" value="UniProtKB-KW"/>
</dbReference>
<keyword evidence="6" id="KW-0255">Endonuclease</keyword>
<keyword evidence="7" id="KW-1185">Reference proteome</keyword>
<dbReference type="InterPro" id="IPR022312">
    <property type="entry name" value="DNA_pol_X"/>
</dbReference>
<dbReference type="SMART" id="SM00483">
    <property type="entry name" value="POLXc"/>
    <property type="match status" value="1"/>
</dbReference>
<dbReference type="Proteomes" id="UP000174145">
    <property type="component" value="Segment"/>
</dbReference>
<keyword evidence="2" id="KW-0808">Transferase</keyword>
<dbReference type="GO" id="GO:0003677">
    <property type="term" value="F:DNA binding"/>
    <property type="evidence" value="ECO:0007669"/>
    <property type="project" value="InterPro"/>
</dbReference>
<dbReference type="RefSeq" id="YP_009001685.1">
    <property type="nucleotide sequence ID" value="NC_023426.1"/>
</dbReference>
<dbReference type="InterPro" id="IPR043519">
    <property type="entry name" value="NT_sf"/>
</dbReference>
<dbReference type="SUPFAM" id="SSF81585">
    <property type="entry name" value="PsbU/PolX domain-like"/>
    <property type="match status" value="1"/>
</dbReference>
<dbReference type="SUPFAM" id="SSF47802">
    <property type="entry name" value="DNA polymerase beta, N-terminal domain-like"/>
    <property type="match status" value="1"/>
</dbReference>
<keyword evidence="4" id="KW-0540">Nuclease</keyword>
<dbReference type="Gene3D" id="3.30.460.10">
    <property type="entry name" value="Beta Polymerase, domain 2"/>
    <property type="match status" value="1"/>
</dbReference>
<evidence type="ECO:0000313" key="6">
    <source>
        <dbReference type="EMBL" id="BAO49572.1"/>
    </source>
</evidence>
<dbReference type="PRINTS" id="PR00869">
    <property type="entry name" value="DNAPOLX"/>
</dbReference>
<dbReference type="Gene3D" id="3.30.210.10">
    <property type="entry name" value="DNA polymerase, thumb domain"/>
    <property type="match status" value="1"/>
</dbReference>
<evidence type="ECO:0000256" key="4">
    <source>
        <dbReference type="ARBA" id="ARBA00022839"/>
    </source>
</evidence>
<dbReference type="PANTHER" id="PTHR11276:SF28">
    <property type="entry name" value="DNA POLYMERASE LAMBDA"/>
    <property type="match status" value="1"/>
</dbReference>
<dbReference type="SMART" id="SM00518">
    <property type="entry name" value="AP2Ec"/>
    <property type="match status" value="1"/>
</dbReference>
<dbReference type="GO" id="GO:0006303">
    <property type="term" value="P:double-strand break repair via nonhomologous end joining"/>
    <property type="evidence" value="ECO:0007669"/>
    <property type="project" value="TreeGrafter"/>
</dbReference>
<dbReference type="OrthoDB" id="3130at10239"/>
<dbReference type="InterPro" id="IPR013022">
    <property type="entry name" value="Xyl_isomerase-like_TIM-brl"/>
</dbReference>
<dbReference type="PRINTS" id="PR00870">
    <property type="entry name" value="DNAPOLXBETA"/>
</dbReference>
<dbReference type="InterPro" id="IPR002008">
    <property type="entry name" value="DNA_pol_X_beta-like"/>
</dbReference>
<dbReference type="InterPro" id="IPR036237">
    <property type="entry name" value="Xyl_isomerase-like_sf"/>
</dbReference>
<dbReference type="GO" id="GO:0004519">
    <property type="term" value="F:endonuclease activity"/>
    <property type="evidence" value="ECO:0007669"/>
    <property type="project" value="UniProtKB-KW"/>
</dbReference>
<keyword evidence="4" id="KW-0269">Exonuclease</keyword>
<feature type="domain" description="DNA-directed DNA polymerase X" evidence="5">
    <location>
        <begin position="293"/>
        <end position="609"/>
    </location>
</feature>
<dbReference type="InterPro" id="IPR001719">
    <property type="entry name" value="AP_endonuc_2"/>
</dbReference>
<dbReference type="PROSITE" id="PS51432">
    <property type="entry name" value="AP_NUCLEASE_F2_4"/>
    <property type="match status" value="1"/>
</dbReference>
<dbReference type="SUPFAM" id="SSF81301">
    <property type="entry name" value="Nucleotidyltransferase"/>
    <property type="match status" value="1"/>
</dbReference>
<proteinExistence type="predicted"/>
<dbReference type="Gene3D" id="3.20.20.150">
    <property type="entry name" value="Divalent-metal-dependent TIM barrel enzymes"/>
    <property type="match status" value="1"/>
</dbReference>
<name>W6JJ15_9POXV</name>
<dbReference type="InterPro" id="IPR002054">
    <property type="entry name" value="DNA-dir_DNA_pol_X"/>
</dbReference>
<dbReference type="Pfam" id="PF01261">
    <property type="entry name" value="AP_endonuc_2"/>
    <property type="match status" value="1"/>
</dbReference>
<keyword evidence="3" id="KW-0548">Nucleotidyltransferase</keyword>
<evidence type="ECO:0000256" key="2">
    <source>
        <dbReference type="ARBA" id="ARBA00022679"/>
    </source>
</evidence>
<evidence type="ECO:0000256" key="1">
    <source>
        <dbReference type="ARBA" id="ARBA00015997"/>
    </source>
</evidence>
<reference evidence="6 7" key="1">
    <citation type="journal article" date="2014" name="Virology">
        <title>The complete genome sequence of the Alphaentomopoxvirus Anomala cuprea entomopoxvirus, including its terminal hairpin loop sequences, suggests a potentially unique mode of apoptosis inhibition and mode of DNA replication.</title>
        <authorList>
            <person name="Mitsuhashi W."/>
            <person name="Miyamoto K."/>
            <person name="Wada S."/>
        </authorList>
    </citation>
    <scope>NUCLEOTIDE SEQUENCE [LARGE SCALE GENOMIC DNA]</scope>
    <source>
        <strain evidence="6">CV6M</strain>
    </source>
</reference>
<dbReference type="InterPro" id="IPR027421">
    <property type="entry name" value="DNA_pol_lamdba_lyase_dom_sf"/>
</dbReference>
<protein>
    <recommendedName>
        <fullName evidence="1">Probable AP endonuclease</fullName>
    </recommendedName>
</protein>
<evidence type="ECO:0000313" key="7">
    <source>
        <dbReference type="Proteomes" id="UP000174145"/>
    </source>
</evidence>
<evidence type="ECO:0000256" key="3">
    <source>
        <dbReference type="ARBA" id="ARBA00022695"/>
    </source>
</evidence>
<dbReference type="GO" id="GO:0003887">
    <property type="term" value="F:DNA-directed DNA polymerase activity"/>
    <property type="evidence" value="ECO:0007669"/>
    <property type="project" value="InterPro"/>
</dbReference>
<evidence type="ECO:0000259" key="5">
    <source>
        <dbReference type="SMART" id="SM00483"/>
    </source>
</evidence>
<sequence length="610" mass="71022">MNNIINNDIIGFHTTKDYLDVYNCPLQFFVGPPFSYEVTSFLNLDLSDKKIFIHSKYVGNIAKHDSRVTVRYLKKELEYLQNLKIQNTGSVFHLTTGHDINKEQSLIYISTVLNKFCKELDFKLNNEYYNHIIIETSNHITHLGSTIEDFKIIYDNLNTIARKRVRFCIDTSHIFVTYYGINTVDGMIDYLSNFDLLVGLDKIILIHLNDSKGLPLSSFMPHEAIGKGNIFNEYKNKLSSLHILKAFACIYNLPCILERRGVTEPVPDEIINEMEIYTNLDINDLNTNQFMAMINKKKIIIMLSKLQDTYKILANIKETAYRKAIESINNSDIIILKYKIKNKIPMLMEKKKNVIDKYKNINNIGDSIANKIYEIITTNKIQKLYIIENDEKFKAIKQLTELLYIGPKKASELYRQGIKTISDLTDNISILQDKNILTTNQINSITYLQSLKPLSNEFIKKVESNIVLPSNYEWFILGSYARKSKFSKDIDILIIDFDIKIMIDNLKKKYNLLSIFRNGDKIFSGIFKNNQIIFRVEIYRVDKDSKYAAILHYTGSKSFNIILRNIAREHNMLLNQYGLYKNGIKLQLESTNDIFRYLDIAYVPPEKRNL</sequence>
<dbReference type="GeneID" id="18263641"/>
<accession>W6JJ15</accession>
<dbReference type="EMBL" id="AP013055">
    <property type="protein sequence ID" value="BAO49572.1"/>
    <property type="molecule type" value="Genomic_DNA"/>
</dbReference>
<keyword evidence="4" id="KW-0378">Hydrolase</keyword>
<dbReference type="KEGG" id="vg:18263641"/>
<organism evidence="6 7">
    <name type="scientific">Alphaentomopoxvirus acuprea</name>
    <dbReference type="NCBI Taxonomy" id="62099"/>
    <lineage>
        <taxon>Viruses</taxon>
        <taxon>Varidnaviria</taxon>
        <taxon>Bamfordvirae</taxon>
        <taxon>Nucleocytoviricota</taxon>
        <taxon>Pokkesviricetes</taxon>
        <taxon>Chitovirales</taxon>
        <taxon>Poxviridae</taxon>
        <taxon>Entomopoxvirinae</taxon>
        <taxon>Alphaentomopoxvirus</taxon>
    </lineage>
</organism>
<dbReference type="PANTHER" id="PTHR11276">
    <property type="entry name" value="DNA POLYMERASE TYPE-X FAMILY MEMBER"/>
    <property type="match status" value="1"/>
</dbReference>
<dbReference type="Gene3D" id="1.10.150.20">
    <property type="entry name" value="5' to 3' exonuclease, C-terminal subdomain"/>
    <property type="match status" value="1"/>
</dbReference>